<reference evidence="5" key="1">
    <citation type="submission" date="2010-05" db="EMBL/GenBank/DDBJ databases">
        <title>The genome sequence of Magnaporthe poae strain ATCC 64411.</title>
        <authorList>
            <person name="Ma L.-J."/>
            <person name="Dead R."/>
            <person name="Young S."/>
            <person name="Zeng Q."/>
            <person name="Koehrsen M."/>
            <person name="Alvarado L."/>
            <person name="Berlin A."/>
            <person name="Chapman S.B."/>
            <person name="Chen Z."/>
            <person name="Freedman E."/>
            <person name="Gellesch M."/>
            <person name="Goldberg J."/>
            <person name="Griggs A."/>
            <person name="Gujja S."/>
            <person name="Heilman E.R."/>
            <person name="Heiman D."/>
            <person name="Hepburn T."/>
            <person name="Howarth C."/>
            <person name="Jen D."/>
            <person name="Larson L."/>
            <person name="Mehta T."/>
            <person name="Neiman D."/>
            <person name="Pearson M."/>
            <person name="Roberts A."/>
            <person name="Saif S."/>
            <person name="Shea T."/>
            <person name="Shenoy N."/>
            <person name="Sisk P."/>
            <person name="Stolte C."/>
            <person name="Sykes S."/>
            <person name="Walk T."/>
            <person name="White J."/>
            <person name="Yandava C."/>
            <person name="Haas B."/>
            <person name="Nusbaum C."/>
            <person name="Birren B."/>
        </authorList>
    </citation>
    <scope>NUCLEOTIDE SEQUENCE [LARGE SCALE GENOMIC DNA]</scope>
    <source>
        <strain evidence="5">ATCC 64411 / 73-15</strain>
    </source>
</reference>
<dbReference type="EMBL" id="GL876968">
    <property type="protein sequence ID" value="KLU84694.1"/>
    <property type="molecule type" value="Genomic_DNA"/>
</dbReference>
<dbReference type="EnsemblFungi" id="MAPG_03733T0">
    <property type="protein sequence ID" value="MAPG_03733T0"/>
    <property type="gene ID" value="MAPG_03733"/>
</dbReference>
<organism evidence="4 5">
    <name type="scientific">Magnaporthiopsis poae (strain ATCC 64411 / 73-15)</name>
    <name type="common">Kentucky bluegrass fungus</name>
    <name type="synonym">Magnaporthe poae</name>
    <dbReference type="NCBI Taxonomy" id="644358"/>
    <lineage>
        <taxon>Eukaryota</taxon>
        <taxon>Fungi</taxon>
        <taxon>Dikarya</taxon>
        <taxon>Ascomycota</taxon>
        <taxon>Pezizomycotina</taxon>
        <taxon>Sordariomycetes</taxon>
        <taxon>Sordariomycetidae</taxon>
        <taxon>Magnaporthales</taxon>
        <taxon>Magnaporthaceae</taxon>
        <taxon>Magnaporthiopsis</taxon>
    </lineage>
</organism>
<evidence type="ECO:0000313" key="4">
    <source>
        <dbReference type="EnsemblFungi" id="MAPG_03733T0"/>
    </source>
</evidence>
<reference evidence="3" key="3">
    <citation type="submission" date="2011-03" db="EMBL/GenBank/DDBJ databases">
        <title>Annotation of Magnaporthe poae ATCC 64411.</title>
        <authorList>
            <person name="Ma L.-J."/>
            <person name="Dead R."/>
            <person name="Young S.K."/>
            <person name="Zeng Q."/>
            <person name="Gargeya S."/>
            <person name="Fitzgerald M."/>
            <person name="Haas B."/>
            <person name="Abouelleil A."/>
            <person name="Alvarado L."/>
            <person name="Arachchi H.M."/>
            <person name="Berlin A."/>
            <person name="Brown A."/>
            <person name="Chapman S.B."/>
            <person name="Chen Z."/>
            <person name="Dunbar C."/>
            <person name="Freedman E."/>
            <person name="Gearin G."/>
            <person name="Gellesch M."/>
            <person name="Goldberg J."/>
            <person name="Griggs A."/>
            <person name="Gujja S."/>
            <person name="Heiman D."/>
            <person name="Howarth C."/>
            <person name="Larson L."/>
            <person name="Lui A."/>
            <person name="MacDonald P.J.P."/>
            <person name="Mehta T."/>
            <person name="Montmayeur A."/>
            <person name="Murphy C."/>
            <person name="Neiman D."/>
            <person name="Pearson M."/>
            <person name="Priest M."/>
            <person name="Roberts A."/>
            <person name="Saif S."/>
            <person name="Shea T."/>
            <person name="Shenoy N."/>
            <person name="Sisk P."/>
            <person name="Stolte C."/>
            <person name="Sykes S."/>
            <person name="Yandava C."/>
            <person name="Wortman J."/>
            <person name="Nusbaum C."/>
            <person name="Birren B."/>
        </authorList>
    </citation>
    <scope>NUCLEOTIDE SEQUENCE</scope>
    <source>
        <strain evidence="3">ATCC 64411</strain>
    </source>
</reference>
<keyword evidence="5" id="KW-1185">Reference proteome</keyword>
<sequence length="146" mass="15696">MRSVAALLLALGLPVLADEGYFNVQVMPQECLDLKGHMGCVGGTRTCIYQDVRTRIQKTKSMGGRCSPPGADASRKHVTSRSPIPPPDVLEETYARRIDDQPSRMRWSPRARARSLLPGGNARCPRDIPTGDEATAAAVPDVSGGP</sequence>
<reference evidence="4" key="4">
    <citation type="journal article" date="2015" name="G3 (Bethesda)">
        <title>Genome sequences of three phytopathogenic species of the Magnaporthaceae family of fungi.</title>
        <authorList>
            <person name="Okagaki L.H."/>
            <person name="Nunes C.C."/>
            <person name="Sailsbery J."/>
            <person name="Clay B."/>
            <person name="Brown D."/>
            <person name="John T."/>
            <person name="Oh Y."/>
            <person name="Young N."/>
            <person name="Fitzgerald M."/>
            <person name="Haas B.J."/>
            <person name="Zeng Q."/>
            <person name="Young S."/>
            <person name="Adiconis X."/>
            <person name="Fan L."/>
            <person name="Levin J.Z."/>
            <person name="Mitchell T.K."/>
            <person name="Okubara P.A."/>
            <person name="Farman M.L."/>
            <person name="Kohn L.M."/>
            <person name="Birren B."/>
            <person name="Ma L.-J."/>
            <person name="Dean R.A."/>
        </authorList>
    </citation>
    <scope>NUCLEOTIDE SEQUENCE</scope>
    <source>
        <strain evidence="4">ATCC 64411 / 73-15</strain>
    </source>
</reference>
<protein>
    <submittedName>
        <fullName evidence="3 4">Uncharacterized protein</fullName>
    </submittedName>
</protein>
<gene>
    <name evidence="3" type="ORF">MAPG_03733</name>
</gene>
<accession>A0A0C4DUU0</accession>
<keyword evidence="2" id="KW-0732">Signal</keyword>
<dbReference type="EMBL" id="ADBL01000887">
    <property type="status" value="NOT_ANNOTATED_CDS"/>
    <property type="molecule type" value="Genomic_DNA"/>
</dbReference>
<feature type="region of interest" description="Disordered" evidence="1">
    <location>
        <begin position="59"/>
        <end position="146"/>
    </location>
</feature>
<evidence type="ECO:0000313" key="5">
    <source>
        <dbReference type="Proteomes" id="UP000011715"/>
    </source>
</evidence>
<feature type="compositionally biased region" description="Basic and acidic residues" evidence="1">
    <location>
        <begin position="93"/>
        <end position="103"/>
    </location>
</feature>
<dbReference type="AlphaFoldDB" id="A0A0C4DUU0"/>
<proteinExistence type="predicted"/>
<evidence type="ECO:0000256" key="1">
    <source>
        <dbReference type="SAM" id="MobiDB-lite"/>
    </source>
</evidence>
<reference evidence="3" key="2">
    <citation type="submission" date="2010-05" db="EMBL/GenBank/DDBJ databases">
        <title>The Genome Sequence of Magnaporthe poae strain ATCC 64411.</title>
        <authorList>
            <consortium name="The Broad Institute Genome Sequencing Platform"/>
            <consortium name="Broad Institute Genome Sequencing Center for Infectious Disease"/>
            <person name="Ma L.-J."/>
            <person name="Dead R."/>
            <person name="Young S."/>
            <person name="Zeng Q."/>
            <person name="Koehrsen M."/>
            <person name="Alvarado L."/>
            <person name="Berlin A."/>
            <person name="Chapman S.B."/>
            <person name="Chen Z."/>
            <person name="Freedman E."/>
            <person name="Gellesch M."/>
            <person name="Goldberg J."/>
            <person name="Griggs A."/>
            <person name="Gujja S."/>
            <person name="Heilman E.R."/>
            <person name="Heiman D."/>
            <person name="Hepburn T."/>
            <person name="Howarth C."/>
            <person name="Jen D."/>
            <person name="Larson L."/>
            <person name="Mehta T."/>
            <person name="Neiman D."/>
            <person name="Pearson M."/>
            <person name="Roberts A."/>
            <person name="Saif S."/>
            <person name="Shea T."/>
            <person name="Shenoy N."/>
            <person name="Sisk P."/>
            <person name="Stolte C."/>
            <person name="Sykes S."/>
            <person name="Walk T."/>
            <person name="White J."/>
            <person name="Yandava C."/>
            <person name="Haas B."/>
            <person name="Nusbaum C."/>
            <person name="Birren B."/>
        </authorList>
    </citation>
    <scope>NUCLEOTIDE SEQUENCE</scope>
    <source>
        <strain evidence="3">ATCC 64411</strain>
    </source>
</reference>
<evidence type="ECO:0000313" key="3">
    <source>
        <dbReference type="EMBL" id="KLU84694.1"/>
    </source>
</evidence>
<name>A0A0C4DUU0_MAGP6</name>
<feature type="chain" id="PRO_5009385338" evidence="2">
    <location>
        <begin position="18"/>
        <end position="146"/>
    </location>
</feature>
<dbReference type="Proteomes" id="UP000011715">
    <property type="component" value="Unassembled WGS sequence"/>
</dbReference>
<reference evidence="4" key="5">
    <citation type="submission" date="2015-06" db="UniProtKB">
        <authorList>
            <consortium name="EnsemblFungi"/>
        </authorList>
    </citation>
    <scope>IDENTIFICATION</scope>
    <source>
        <strain evidence="4">ATCC 64411</strain>
    </source>
</reference>
<dbReference type="VEuPathDB" id="FungiDB:MAPG_03733"/>
<evidence type="ECO:0000256" key="2">
    <source>
        <dbReference type="SAM" id="SignalP"/>
    </source>
</evidence>
<dbReference type="OrthoDB" id="5227670at2759"/>
<feature type="signal peptide" evidence="2">
    <location>
        <begin position="1"/>
        <end position="17"/>
    </location>
</feature>